<reference evidence="4" key="1">
    <citation type="submission" date="2022-11" db="UniProtKB">
        <authorList>
            <consortium name="EnsemblMetazoa"/>
        </authorList>
    </citation>
    <scope>IDENTIFICATION</scope>
</reference>
<evidence type="ECO:0000256" key="2">
    <source>
        <dbReference type="SAM" id="MobiDB-lite"/>
    </source>
</evidence>
<dbReference type="EnsemblMetazoa" id="XM_038217793.1">
    <property type="protein sequence ID" value="XP_038073721.1"/>
    <property type="gene ID" value="LOC119741869"/>
</dbReference>
<evidence type="ECO:0000313" key="4">
    <source>
        <dbReference type="EnsemblMetazoa" id="XP_038073720.1"/>
    </source>
</evidence>
<dbReference type="InterPro" id="IPR019371">
    <property type="entry name" value="KxDL_dom"/>
</dbReference>
<organism evidence="4 5">
    <name type="scientific">Patiria miniata</name>
    <name type="common">Bat star</name>
    <name type="synonym">Asterina miniata</name>
    <dbReference type="NCBI Taxonomy" id="46514"/>
    <lineage>
        <taxon>Eukaryota</taxon>
        <taxon>Metazoa</taxon>
        <taxon>Echinodermata</taxon>
        <taxon>Eleutherozoa</taxon>
        <taxon>Asterozoa</taxon>
        <taxon>Asteroidea</taxon>
        <taxon>Valvatacea</taxon>
        <taxon>Valvatida</taxon>
        <taxon>Asterinidae</taxon>
        <taxon>Patiria</taxon>
    </lineage>
</organism>
<dbReference type="RefSeq" id="XP_038073719.1">
    <property type="nucleotide sequence ID" value="XM_038217791.1"/>
</dbReference>
<feature type="domain" description="KxDL" evidence="3">
    <location>
        <begin position="15"/>
        <end position="100"/>
    </location>
</feature>
<comment type="similarity">
    <text evidence="1">Belongs to the KXD1 family.</text>
</comment>
<feature type="compositionally biased region" description="Basic and acidic residues" evidence="2">
    <location>
        <begin position="116"/>
        <end position="135"/>
    </location>
</feature>
<dbReference type="OMA" id="NDYSEQC"/>
<evidence type="ECO:0000256" key="1">
    <source>
        <dbReference type="ARBA" id="ARBA00005913"/>
    </source>
</evidence>
<proteinExistence type="inferred from homology"/>
<dbReference type="RefSeq" id="XP_038073720.1">
    <property type="nucleotide sequence ID" value="XM_038217792.1"/>
</dbReference>
<feature type="compositionally biased region" description="Polar residues" evidence="2">
    <location>
        <begin position="136"/>
        <end position="151"/>
    </location>
</feature>
<evidence type="ECO:0000313" key="5">
    <source>
        <dbReference type="Proteomes" id="UP000887568"/>
    </source>
</evidence>
<dbReference type="Proteomes" id="UP000887568">
    <property type="component" value="Unplaced"/>
</dbReference>
<dbReference type="PANTHER" id="PTHR13511">
    <property type="entry name" value="KXDL MOTIF-CONTAINING PROTEIN 1"/>
    <property type="match status" value="1"/>
</dbReference>
<accession>A0A914BCZ7</accession>
<dbReference type="RefSeq" id="XP_038073721.1">
    <property type="nucleotide sequence ID" value="XM_038217793.1"/>
</dbReference>
<dbReference type="GO" id="GO:0032418">
    <property type="term" value="P:lysosome localization"/>
    <property type="evidence" value="ECO:0007669"/>
    <property type="project" value="TreeGrafter"/>
</dbReference>
<protein>
    <recommendedName>
        <fullName evidence="3">KxDL domain-containing protein</fullName>
    </recommendedName>
</protein>
<evidence type="ECO:0000259" key="3">
    <source>
        <dbReference type="Pfam" id="PF10241"/>
    </source>
</evidence>
<dbReference type="GO" id="GO:0099078">
    <property type="term" value="C:BORC complex"/>
    <property type="evidence" value="ECO:0007669"/>
    <property type="project" value="TreeGrafter"/>
</dbReference>
<sequence>MATSTTPGSDAFISSLTSMVNREDTTAILQAQMRMLSRFEKTNEMLSNFNKLSASRYEKTVEQFKEHTQVLMEMKRDLDIVFRKIRVLKDRLSSDYPASFEAASQNLTETSDEESDMKTGKDRDDLTREEEDKPTECSTQETETERTVNSS</sequence>
<keyword evidence="5" id="KW-1185">Reference proteome</keyword>
<dbReference type="AlphaFoldDB" id="A0A914BCZ7"/>
<dbReference type="EnsemblMetazoa" id="XM_038217791.1">
    <property type="protein sequence ID" value="XP_038073719.1"/>
    <property type="gene ID" value="LOC119741869"/>
</dbReference>
<dbReference type="GeneID" id="119741869"/>
<dbReference type="PANTHER" id="PTHR13511:SF0">
    <property type="entry name" value="KXDL MOTIF-CONTAINING PROTEIN 1"/>
    <property type="match status" value="1"/>
</dbReference>
<name>A0A914BCZ7_PATMI</name>
<dbReference type="InterPro" id="IPR039843">
    <property type="entry name" value="KXD1-like"/>
</dbReference>
<dbReference type="EnsemblMetazoa" id="XM_038217792.1">
    <property type="protein sequence ID" value="XP_038073720.1"/>
    <property type="gene ID" value="LOC119741869"/>
</dbReference>
<dbReference type="Pfam" id="PF10241">
    <property type="entry name" value="KxDL"/>
    <property type="match status" value="1"/>
</dbReference>
<dbReference type="OrthoDB" id="10258877at2759"/>
<feature type="region of interest" description="Disordered" evidence="2">
    <location>
        <begin position="98"/>
        <end position="151"/>
    </location>
</feature>